<protein>
    <submittedName>
        <fullName evidence="1">Uncharacterized protein</fullName>
    </submittedName>
</protein>
<dbReference type="Proteomes" id="UP001300261">
    <property type="component" value="Unassembled WGS sequence"/>
</dbReference>
<evidence type="ECO:0000313" key="2">
    <source>
        <dbReference type="Proteomes" id="UP001300261"/>
    </source>
</evidence>
<sequence length="118" mass="13489">MKEIPQGKDLEDLIIQYATVLAGNEQLCNLMLRQEEIAYDDPMGARDIQVELNWASYEFSKEQGFEGHPDGPLIGPLKLAQRVVVSMLKGELKDLSSEETRQFIRRKLIDSAWFYGVD</sequence>
<reference evidence="1 2" key="1">
    <citation type="journal article" date="2016" name="Int. J. Syst. Evol. Microbiol.">
        <title>Labrenzia salina sp. nov., isolated from the rhizosphere of the halophyte Arthrocnemum macrostachyum.</title>
        <authorList>
            <person name="Camacho M."/>
            <person name="Redondo-Gomez S."/>
            <person name="Rodriguez-Llorente I."/>
            <person name="Rohde M."/>
            <person name="Sproer C."/>
            <person name="Schumann P."/>
            <person name="Klenk H.P."/>
            <person name="Montero-Calasanz M.D.C."/>
        </authorList>
    </citation>
    <scope>NUCLEOTIDE SEQUENCE [LARGE SCALE GENOMIC DNA]</scope>
    <source>
        <strain evidence="1 2">DSM 29163</strain>
    </source>
</reference>
<name>A0ABT3QY97_9HYPH</name>
<organism evidence="1 2">
    <name type="scientific">Roseibium salinum</name>
    <dbReference type="NCBI Taxonomy" id="1604349"/>
    <lineage>
        <taxon>Bacteria</taxon>
        <taxon>Pseudomonadati</taxon>
        <taxon>Pseudomonadota</taxon>
        <taxon>Alphaproteobacteria</taxon>
        <taxon>Hyphomicrobiales</taxon>
        <taxon>Stappiaceae</taxon>
        <taxon>Roseibium</taxon>
    </lineage>
</organism>
<accession>A0ABT3QY97</accession>
<comment type="caution">
    <text evidence="1">The sequence shown here is derived from an EMBL/GenBank/DDBJ whole genome shotgun (WGS) entry which is preliminary data.</text>
</comment>
<dbReference type="EMBL" id="JAPEVI010000003">
    <property type="protein sequence ID" value="MCX2721823.1"/>
    <property type="molecule type" value="Genomic_DNA"/>
</dbReference>
<keyword evidence="2" id="KW-1185">Reference proteome</keyword>
<proteinExistence type="predicted"/>
<gene>
    <name evidence="1" type="ORF">ON753_05295</name>
</gene>
<dbReference type="RefSeq" id="WP_265961530.1">
    <property type="nucleotide sequence ID" value="NZ_JAPEVI010000003.1"/>
</dbReference>
<evidence type="ECO:0000313" key="1">
    <source>
        <dbReference type="EMBL" id="MCX2721823.1"/>
    </source>
</evidence>